<accession>A0ABR2TW39</accession>
<evidence type="ECO:0000256" key="1">
    <source>
        <dbReference type="SAM" id="MobiDB-lite"/>
    </source>
</evidence>
<evidence type="ECO:0000313" key="3">
    <source>
        <dbReference type="Proteomes" id="UP001396334"/>
    </source>
</evidence>
<reference evidence="2 3" key="1">
    <citation type="journal article" date="2024" name="G3 (Bethesda)">
        <title>Genome assembly of Hibiscus sabdariffa L. provides insights into metabolisms of medicinal natural products.</title>
        <authorList>
            <person name="Kim T."/>
        </authorList>
    </citation>
    <scope>NUCLEOTIDE SEQUENCE [LARGE SCALE GENOMIC DNA]</scope>
    <source>
        <strain evidence="2">TK-2024</strain>
        <tissue evidence="2">Old leaves</tissue>
    </source>
</reference>
<evidence type="ECO:0000313" key="2">
    <source>
        <dbReference type="EMBL" id="KAK9041698.1"/>
    </source>
</evidence>
<keyword evidence="3" id="KW-1185">Reference proteome</keyword>
<feature type="region of interest" description="Disordered" evidence="1">
    <location>
        <begin position="59"/>
        <end position="111"/>
    </location>
</feature>
<comment type="caution">
    <text evidence="2">The sequence shown here is derived from an EMBL/GenBank/DDBJ whole genome shotgun (WGS) entry which is preliminary data.</text>
</comment>
<dbReference type="EMBL" id="JBBPBN010000004">
    <property type="protein sequence ID" value="KAK9041698.1"/>
    <property type="molecule type" value="Genomic_DNA"/>
</dbReference>
<dbReference type="Proteomes" id="UP001396334">
    <property type="component" value="Unassembled WGS sequence"/>
</dbReference>
<proteinExistence type="predicted"/>
<protein>
    <submittedName>
        <fullName evidence="2">Uncharacterized protein</fullName>
    </submittedName>
</protein>
<name>A0ABR2TW39_9ROSI</name>
<sequence length="111" mass="12185">MDKNDFYFNPQATKRIGYWGFHTGRRSNTPPGGQPPKHLPKVHLHLGHAPVFSPFIDVSASPDSRVEPLTAPSSPSVDQPYKTKAANSYTTSHADADYDSDFNKPNSATSD</sequence>
<gene>
    <name evidence="2" type="ORF">V6N11_016788</name>
</gene>
<organism evidence="2 3">
    <name type="scientific">Hibiscus sabdariffa</name>
    <name type="common">roselle</name>
    <dbReference type="NCBI Taxonomy" id="183260"/>
    <lineage>
        <taxon>Eukaryota</taxon>
        <taxon>Viridiplantae</taxon>
        <taxon>Streptophyta</taxon>
        <taxon>Embryophyta</taxon>
        <taxon>Tracheophyta</taxon>
        <taxon>Spermatophyta</taxon>
        <taxon>Magnoliopsida</taxon>
        <taxon>eudicotyledons</taxon>
        <taxon>Gunneridae</taxon>
        <taxon>Pentapetalae</taxon>
        <taxon>rosids</taxon>
        <taxon>malvids</taxon>
        <taxon>Malvales</taxon>
        <taxon>Malvaceae</taxon>
        <taxon>Malvoideae</taxon>
        <taxon>Hibiscus</taxon>
    </lineage>
</organism>